<keyword evidence="3" id="KW-0238">DNA-binding</keyword>
<evidence type="ECO:0000313" key="6">
    <source>
        <dbReference type="EMBL" id="QEG34241.1"/>
    </source>
</evidence>
<dbReference type="SMART" id="SM00470">
    <property type="entry name" value="ParB"/>
    <property type="match status" value="1"/>
</dbReference>
<proteinExistence type="inferred from homology"/>
<accession>A0A5B9QJ95</accession>
<dbReference type="AlphaFoldDB" id="A0A5B9QJ95"/>
<dbReference type="Proteomes" id="UP000323917">
    <property type="component" value="Chromosome"/>
</dbReference>
<dbReference type="InterPro" id="IPR036086">
    <property type="entry name" value="ParB/Sulfiredoxin_sf"/>
</dbReference>
<comment type="similarity">
    <text evidence="1">Belongs to the ParB family.</text>
</comment>
<feature type="domain" description="ParB-like N-terminal" evidence="5">
    <location>
        <begin position="48"/>
        <end position="137"/>
    </location>
</feature>
<dbReference type="InterPro" id="IPR003115">
    <property type="entry name" value="ParB_N"/>
</dbReference>
<evidence type="ECO:0000256" key="2">
    <source>
        <dbReference type="ARBA" id="ARBA00022829"/>
    </source>
</evidence>
<dbReference type="InterPro" id="IPR050336">
    <property type="entry name" value="Chromosome_partition/occlusion"/>
</dbReference>
<dbReference type="KEGG" id="bgok:Pr1d_15140"/>
<dbReference type="InterPro" id="IPR057240">
    <property type="entry name" value="ParB_dimer_C"/>
</dbReference>
<keyword evidence="7" id="KW-1185">Reference proteome</keyword>
<dbReference type="PANTHER" id="PTHR33375:SF1">
    <property type="entry name" value="CHROMOSOME-PARTITIONING PROTEIN PARB-RELATED"/>
    <property type="match status" value="1"/>
</dbReference>
<gene>
    <name evidence="6" type="primary">parB</name>
    <name evidence="6" type="ORF">Pr1d_15140</name>
</gene>
<dbReference type="GO" id="GO:0007059">
    <property type="term" value="P:chromosome segregation"/>
    <property type="evidence" value="ECO:0007669"/>
    <property type="project" value="UniProtKB-KW"/>
</dbReference>
<dbReference type="FunFam" id="3.90.1530.30:FF:000001">
    <property type="entry name" value="Chromosome partitioning protein ParB"/>
    <property type="match status" value="1"/>
</dbReference>
<dbReference type="SUPFAM" id="SSF110849">
    <property type="entry name" value="ParB/Sulfiredoxin"/>
    <property type="match status" value="1"/>
</dbReference>
<dbReference type="Pfam" id="PF23552">
    <property type="entry name" value="ParB_C"/>
    <property type="match status" value="1"/>
</dbReference>
<dbReference type="GO" id="GO:0003677">
    <property type="term" value="F:DNA binding"/>
    <property type="evidence" value="ECO:0007669"/>
    <property type="project" value="UniProtKB-KW"/>
</dbReference>
<dbReference type="CDD" id="cd16393">
    <property type="entry name" value="SPO0J_N"/>
    <property type="match status" value="1"/>
</dbReference>
<dbReference type="Gene3D" id="3.90.1530.30">
    <property type="match status" value="1"/>
</dbReference>
<dbReference type="PANTHER" id="PTHR33375">
    <property type="entry name" value="CHROMOSOME-PARTITIONING PROTEIN PARB-RELATED"/>
    <property type="match status" value="1"/>
</dbReference>
<sequence>MNKDRRLGRGLEALLGINGENAAPNPEAAAGESPASEPRLSGGGDGQQWIDLGLIDANPYQPRQQFDEAEIADLCDSIRTHGFLQPIVVRPFEGRYQIVAGERRHRAAKLANWEQVPVLVREVEDRELAELAIVENIQRKDLNALEKASSFHRYLQEYGCTQEELASRVNIDRSTVANLIRLLELPEEVKSLILAGDISQGHGRALLPLGDEAEQITFAQRISQETLSVRATERLVQEHIEQADEAPFSVFSGEKPARTAAVHSASDHLSQLEEQLRLALGTKVDLKQSARGKGKITIHFNSHEEFDRLRQLLDGSDGSLREAG</sequence>
<dbReference type="Pfam" id="PF17762">
    <property type="entry name" value="HTH_ParB"/>
    <property type="match status" value="1"/>
</dbReference>
<evidence type="ECO:0000259" key="5">
    <source>
        <dbReference type="SMART" id="SM00470"/>
    </source>
</evidence>
<dbReference type="EMBL" id="CP042913">
    <property type="protein sequence ID" value="QEG34241.1"/>
    <property type="molecule type" value="Genomic_DNA"/>
</dbReference>
<name>A0A5B9QJ95_9BACT</name>
<dbReference type="GO" id="GO:0005694">
    <property type="term" value="C:chromosome"/>
    <property type="evidence" value="ECO:0007669"/>
    <property type="project" value="TreeGrafter"/>
</dbReference>
<evidence type="ECO:0000313" key="7">
    <source>
        <dbReference type="Proteomes" id="UP000323917"/>
    </source>
</evidence>
<dbReference type="FunFam" id="1.10.10.2830:FF:000001">
    <property type="entry name" value="Chromosome partitioning protein ParB"/>
    <property type="match status" value="1"/>
</dbReference>
<dbReference type="SUPFAM" id="SSF109709">
    <property type="entry name" value="KorB DNA-binding domain-like"/>
    <property type="match status" value="1"/>
</dbReference>
<dbReference type="OrthoDB" id="9802051at2"/>
<organism evidence="6 7">
    <name type="scientific">Bythopirellula goksoeyrii</name>
    <dbReference type="NCBI Taxonomy" id="1400387"/>
    <lineage>
        <taxon>Bacteria</taxon>
        <taxon>Pseudomonadati</taxon>
        <taxon>Planctomycetota</taxon>
        <taxon>Planctomycetia</taxon>
        <taxon>Pirellulales</taxon>
        <taxon>Lacipirellulaceae</taxon>
        <taxon>Bythopirellula</taxon>
    </lineage>
</organism>
<dbReference type="RefSeq" id="WP_148072919.1">
    <property type="nucleotide sequence ID" value="NZ_CP042913.1"/>
</dbReference>
<dbReference type="NCBIfam" id="TIGR00180">
    <property type="entry name" value="parB_part"/>
    <property type="match status" value="1"/>
</dbReference>
<dbReference type="InterPro" id="IPR041468">
    <property type="entry name" value="HTH_ParB/Spo0J"/>
</dbReference>
<dbReference type="GO" id="GO:0045881">
    <property type="term" value="P:positive regulation of sporulation resulting in formation of a cellular spore"/>
    <property type="evidence" value="ECO:0007669"/>
    <property type="project" value="TreeGrafter"/>
</dbReference>
<dbReference type="Pfam" id="PF02195">
    <property type="entry name" value="ParB_N"/>
    <property type="match status" value="1"/>
</dbReference>
<dbReference type="Gene3D" id="1.10.10.2830">
    <property type="match status" value="1"/>
</dbReference>
<feature type="compositionally biased region" description="Low complexity" evidence="4">
    <location>
        <begin position="16"/>
        <end position="38"/>
    </location>
</feature>
<reference evidence="6 7" key="1">
    <citation type="submission" date="2019-08" db="EMBL/GenBank/DDBJ databases">
        <title>Deep-cultivation of Planctomycetes and their phenomic and genomic characterization uncovers novel biology.</title>
        <authorList>
            <person name="Wiegand S."/>
            <person name="Jogler M."/>
            <person name="Boedeker C."/>
            <person name="Pinto D."/>
            <person name="Vollmers J."/>
            <person name="Rivas-Marin E."/>
            <person name="Kohn T."/>
            <person name="Peeters S.H."/>
            <person name="Heuer A."/>
            <person name="Rast P."/>
            <person name="Oberbeckmann S."/>
            <person name="Bunk B."/>
            <person name="Jeske O."/>
            <person name="Meyerdierks A."/>
            <person name="Storesund J.E."/>
            <person name="Kallscheuer N."/>
            <person name="Luecker S."/>
            <person name="Lage O.M."/>
            <person name="Pohl T."/>
            <person name="Merkel B.J."/>
            <person name="Hornburger P."/>
            <person name="Mueller R.-W."/>
            <person name="Bruemmer F."/>
            <person name="Labrenz M."/>
            <person name="Spormann A.M."/>
            <person name="Op den Camp H."/>
            <person name="Overmann J."/>
            <person name="Amann R."/>
            <person name="Jetten M.S.M."/>
            <person name="Mascher T."/>
            <person name="Medema M.H."/>
            <person name="Devos D.P."/>
            <person name="Kaster A.-K."/>
            <person name="Ovreas L."/>
            <person name="Rohde M."/>
            <person name="Galperin M.Y."/>
            <person name="Jogler C."/>
        </authorList>
    </citation>
    <scope>NUCLEOTIDE SEQUENCE [LARGE SCALE GENOMIC DNA]</scope>
    <source>
        <strain evidence="6 7">Pr1d</strain>
    </source>
</reference>
<dbReference type="InterPro" id="IPR004437">
    <property type="entry name" value="ParB/RepB/Spo0J"/>
</dbReference>
<evidence type="ECO:0000256" key="4">
    <source>
        <dbReference type="SAM" id="MobiDB-lite"/>
    </source>
</evidence>
<evidence type="ECO:0000256" key="3">
    <source>
        <dbReference type="ARBA" id="ARBA00023125"/>
    </source>
</evidence>
<protein>
    <submittedName>
        <fullName evidence="6">Putative chromosome-partitioning protein ParB</fullName>
    </submittedName>
</protein>
<evidence type="ECO:0000256" key="1">
    <source>
        <dbReference type="ARBA" id="ARBA00006295"/>
    </source>
</evidence>
<feature type="region of interest" description="Disordered" evidence="4">
    <location>
        <begin position="16"/>
        <end position="43"/>
    </location>
</feature>
<keyword evidence="2" id="KW-0159">Chromosome partition</keyword>